<keyword evidence="10" id="KW-1185">Reference proteome</keyword>
<feature type="transmembrane region" description="Helical" evidence="7">
    <location>
        <begin position="12"/>
        <end position="30"/>
    </location>
</feature>
<comment type="similarity">
    <text evidence="7">Belongs to the binding-protein-dependent transport system permease family.</text>
</comment>
<evidence type="ECO:0000313" key="10">
    <source>
        <dbReference type="Proteomes" id="UP001501588"/>
    </source>
</evidence>
<dbReference type="Pfam" id="PF19300">
    <property type="entry name" value="BPD_transp_1_N"/>
    <property type="match status" value="1"/>
</dbReference>
<evidence type="ECO:0000256" key="4">
    <source>
        <dbReference type="ARBA" id="ARBA00022692"/>
    </source>
</evidence>
<feature type="transmembrane region" description="Helical" evidence="7">
    <location>
        <begin position="98"/>
        <end position="118"/>
    </location>
</feature>
<evidence type="ECO:0000256" key="3">
    <source>
        <dbReference type="ARBA" id="ARBA00022475"/>
    </source>
</evidence>
<dbReference type="InterPro" id="IPR045621">
    <property type="entry name" value="BPD_transp_1_N"/>
</dbReference>
<dbReference type="EMBL" id="BAAAFZ010000038">
    <property type="protein sequence ID" value="GAA0587371.1"/>
    <property type="molecule type" value="Genomic_DNA"/>
</dbReference>
<accession>A0ABN1FBM8</accession>
<evidence type="ECO:0000259" key="8">
    <source>
        <dbReference type="PROSITE" id="PS50928"/>
    </source>
</evidence>
<evidence type="ECO:0000256" key="7">
    <source>
        <dbReference type="RuleBase" id="RU363032"/>
    </source>
</evidence>
<comment type="caution">
    <text evidence="9">The sequence shown here is derived from an EMBL/GenBank/DDBJ whole genome shotgun (WGS) entry which is preliminary data.</text>
</comment>
<evidence type="ECO:0000256" key="2">
    <source>
        <dbReference type="ARBA" id="ARBA00022448"/>
    </source>
</evidence>
<feature type="transmembrane region" description="Helical" evidence="7">
    <location>
        <begin position="180"/>
        <end position="203"/>
    </location>
</feature>
<dbReference type="PANTHER" id="PTHR43163">
    <property type="entry name" value="DIPEPTIDE TRANSPORT SYSTEM PERMEASE PROTEIN DPPB-RELATED"/>
    <property type="match status" value="1"/>
</dbReference>
<gene>
    <name evidence="9" type="ORF">GCM10009416_27330</name>
</gene>
<keyword evidence="5 7" id="KW-1133">Transmembrane helix</keyword>
<comment type="subcellular location">
    <subcellularLocation>
        <location evidence="1 7">Cell membrane</location>
        <topology evidence="1 7">Multi-pass membrane protein</topology>
    </subcellularLocation>
</comment>
<keyword evidence="4 7" id="KW-0812">Transmembrane</keyword>
<dbReference type="RefSeq" id="WP_343895875.1">
    <property type="nucleotide sequence ID" value="NZ_BAAAFZ010000038.1"/>
</dbReference>
<protein>
    <submittedName>
        <fullName evidence="9">ABC transporter permease</fullName>
    </submittedName>
</protein>
<dbReference type="InterPro" id="IPR000515">
    <property type="entry name" value="MetI-like"/>
</dbReference>
<evidence type="ECO:0000256" key="1">
    <source>
        <dbReference type="ARBA" id="ARBA00004651"/>
    </source>
</evidence>
<sequence length="329" mass="36068">MFAFIVSRLLQALPVMLVVALISFAMFAYVGDPVAIMLGQDFTEAQREALVRDLGLDQPFFVQFARFVGNAAQGEFGLSYRLSRPVAELIAERAPATLELALCAAAMSLLVGVPMGVFTGLYRRSWLSRFFLTFSLIGVSLPTFLIGILLILIFSVWLGWLPSFGRGEVVQLGWWSTGFLTWGGIKALILPSITLGLFQLTLIMRLVRAEMLEVLRTDYIKFARARGLSDRAVNFGHALKNTLVPVITIAGLQLGAIIAFAIVTETVFQWPGMGLLFIQSVGVADIPVMSAYLLLIALVFVTINLVVDLLYYAVDPRLRVDRGASAGRA</sequence>
<dbReference type="PANTHER" id="PTHR43163:SF2">
    <property type="entry name" value="ABC TRANSPORTER PERMEASE PROTEIN"/>
    <property type="match status" value="1"/>
</dbReference>
<dbReference type="SUPFAM" id="SSF161098">
    <property type="entry name" value="MetI-like"/>
    <property type="match status" value="1"/>
</dbReference>
<dbReference type="InterPro" id="IPR035906">
    <property type="entry name" value="MetI-like_sf"/>
</dbReference>
<feature type="transmembrane region" description="Helical" evidence="7">
    <location>
        <begin position="243"/>
        <end position="263"/>
    </location>
</feature>
<keyword evidence="6 7" id="KW-0472">Membrane</keyword>
<feature type="transmembrane region" description="Helical" evidence="7">
    <location>
        <begin position="291"/>
        <end position="314"/>
    </location>
</feature>
<proteinExistence type="inferred from homology"/>
<name>A0ABN1FBM8_9PROT</name>
<keyword evidence="2 7" id="KW-0813">Transport</keyword>
<organism evidence="9 10">
    <name type="scientific">Craurococcus roseus</name>
    <dbReference type="NCBI Taxonomy" id="77585"/>
    <lineage>
        <taxon>Bacteria</taxon>
        <taxon>Pseudomonadati</taxon>
        <taxon>Pseudomonadota</taxon>
        <taxon>Alphaproteobacteria</taxon>
        <taxon>Acetobacterales</taxon>
        <taxon>Acetobacteraceae</taxon>
        <taxon>Craurococcus</taxon>
    </lineage>
</organism>
<feature type="domain" description="ABC transmembrane type-1" evidence="8">
    <location>
        <begin position="94"/>
        <end position="311"/>
    </location>
</feature>
<dbReference type="Proteomes" id="UP001501588">
    <property type="component" value="Unassembled WGS sequence"/>
</dbReference>
<feature type="transmembrane region" description="Helical" evidence="7">
    <location>
        <begin position="130"/>
        <end position="160"/>
    </location>
</feature>
<dbReference type="Gene3D" id="1.10.3720.10">
    <property type="entry name" value="MetI-like"/>
    <property type="match status" value="1"/>
</dbReference>
<dbReference type="PROSITE" id="PS50928">
    <property type="entry name" value="ABC_TM1"/>
    <property type="match status" value="1"/>
</dbReference>
<evidence type="ECO:0000256" key="6">
    <source>
        <dbReference type="ARBA" id="ARBA00023136"/>
    </source>
</evidence>
<reference evidence="9 10" key="1">
    <citation type="journal article" date="2019" name="Int. J. Syst. Evol. Microbiol.">
        <title>The Global Catalogue of Microorganisms (GCM) 10K type strain sequencing project: providing services to taxonomists for standard genome sequencing and annotation.</title>
        <authorList>
            <consortium name="The Broad Institute Genomics Platform"/>
            <consortium name="The Broad Institute Genome Sequencing Center for Infectious Disease"/>
            <person name="Wu L."/>
            <person name="Ma J."/>
        </authorList>
    </citation>
    <scope>NUCLEOTIDE SEQUENCE [LARGE SCALE GENOMIC DNA]</scope>
    <source>
        <strain evidence="9 10">JCM 9933</strain>
    </source>
</reference>
<dbReference type="Pfam" id="PF00528">
    <property type="entry name" value="BPD_transp_1"/>
    <property type="match status" value="1"/>
</dbReference>
<evidence type="ECO:0000313" key="9">
    <source>
        <dbReference type="EMBL" id="GAA0587371.1"/>
    </source>
</evidence>
<evidence type="ECO:0000256" key="5">
    <source>
        <dbReference type="ARBA" id="ARBA00022989"/>
    </source>
</evidence>
<dbReference type="CDD" id="cd06261">
    <property type="entry name" value="TM_PBP2"/>
    <property type="match status" value="1"/>
</dbReference>
<keyword evidence="3" id="KW-1003">Cell membrane</keyword>